<organism evidence="1 2">
    <name type="scientific">Arabidopsis thaliana</name>
    <name type="common">Mouse-ear cress</name>
    <dbReference type="NCBI Taxonomy" id="3702"/>
    <lineage>
        <taxon>Eukaryota</taxon>
        <taxon>Viridiplantae</taxon>
        <taxon>Streptophyta</taxon>
        <taxon>Embryophyta</taxon>
        <taxon>Tracheophyta</taxon>
        <taxon>Spermatophyta</taxon>
        <taxon>Magnoliopsida</taxon>
        <taxon>eudicotyledons</taxon>
        <taxon>Gunneridae</taxon>
        <taxon>Pentapetalae</taxon>
        <taxon>rosids</taxon>
        <taxon>malvids</taxon>
        <taxon>Brassicales</taxon>
        <taxon>Brassicaceae</taxon>
        <taxon>Camelineae</taxon>
        <taxon>Arabidopsis</taxon>
    </lineage>
</organism>
<evidence type="ECO:0000313" key="2">
    <source>
        <dbReference type="Proteomes" id="UP000078284"/>
    </source>
</evidence>
<comment type="caution">
    <text evidence="1">The sequence shown here is derived from an EMBL/GenBank/DDBJ whole genome shotgun (WGS) entry which is preliminary data.</text>
</comment>
<dbReference type="Gene3D" id="3.80.10.10">
    <property type="entry name" value="Ribonuclease Inhibitor"/>
    <property type="match status" value="1"/>
</dbReference>
<name>A0A178UU37_ARATH</name>
<evidence type="ECO:0008006" key="3">
    <source>
        <dbReference type="Google" id="ProtNLM"/>
    </source>
</evidence>
<accession>A0A178UU37</accession>
<gene>
    <name evidence="1" type="ordered locus">AXX17_At4g13070</name>
</gene>
<dbReference type="SUPFAM" id="SSF52047">
    <property type="entry name" value="RNI-like"/>
    <property type="match status" value="1"/>
</dbReference>
<dbReference type="Proteomes" id="UP000078284">
    <property type="component" value="Chromosome 4"/>
</dbReference>
<sequence length="178" mass="20739">MPNIEKLALPIWSYQNDKSLRFAFSQWKNLKTLIIAHEHSFTPSFDFKAVGESCSSLTNLKYLGRLEEYTCRDIVCYLRSLKRLSLRCSLVSSTAVYRLINGLPNLTILNVSHCKNPYDYFLPIAKSIDNYVITAATQKLEKFITCPHDCMICKDRCRYSLSYLAEVWRNDEIKELEF</sequence>
<reference evidence="2" key="1">
    <citation type="journal article" date="2016" name="Proc. Natl. Acad. Sci. U.S.A.">
        <title>Chromosome-level assembly of Arabidopsis thaliana Ler reveals the extent of translocation and inversion polymorphisms.</title>
        <authorList>
            <person name="Zapata L."/>
            <person name="Ding J."/>
            <person name="Willing E.M."/>
            <person name="Hartwig B."/>
            <person name="Bezdan D."/>
            <person name="Jiao W.B."/>
            <person name="Patel V."/>
            <person name="Velikkakam James G."/>
            <person name="Koornneef M."/>
            <person name="Ossowski S."/>
            <person name="Schneeberger K."/>
        </authorList>
    </citation>
    <scope>NUCLEOTIDE SEQUENCE [LARGE SCALE GENOMIC DNA]</scope>
    <source>
        <strain evidence="2">cv. Landsberg erecta</strain>
    </source>
</reference>
<dbReference type="ExpressionAtlas" id="A0A178UU37">
    <property type="expression patterns" value="baseline and differential"/>
</dbReference>
<dbReference type="InterPro" id="IPR032675">
    <property type="entry name" value="LRR_dom_sf"/>
</dbReference>
<dbReference type="EMBL" id="LUHQ01000004">
    <property type="protein sequence ID" value="OAO96877.1"/>
    <property type="molecule type" value="Genomic_DNA"/>
</dbReference>
<dbReference type="AlphaFoldDB" id="A0A178UU37"/>
<protein>
    <recommendedName>
        <fullName evidence="3">RNI-like superfamily protein</fullName>
    </recommendedName>
</protein>
<proteinExistence type="predicted"/>
<evidence type="ECO:0000313" key="1">
    <source>
        <dbReference type="EMBL" id="OAO96877.1"/>
    </source>
</evidence>